<organism evidence="1 2">
    <name type="scientific">Panaeolus cyanescens</name>
    <dbReference type="NCBI Taxonomy" id="181874"/>
    <lineage>
        <taxon>Eukaryota</taxon>
        <taxon>Fungi</taxon>
        <taxon>Dikarya</taxon>
        <taxon>Basidiomycota</taxon>
        <taxon>Agaricomycotina</taxon>
        <taxon>Agaricomycetes</taxon>
        <taxon>Agaricomycetidae</taxon>
        <taxon>Agaricales</taxon>
        <taxon>Agaricineae</taxon>
        <taxon>Galeropsidaceae</taxon>
        <taxon>Panaeolus</taxon>
    </lineage>
</organism>
<gene>
    <name evidence="1" type="ORF">CVT24_012136</name>
</gene>
<dbReference type="Proteomes" id="UP000284842">
    <property type="component" value="Unassembled WGS sequence"/>
</dbReference>
<evidence type="ECO:0000313" key="1">
    <source>
        <dbReference type="EMBL" id="PPR08170.1"/>
    </source>
</evidence>
<keyword evidence="2" id="KW-1185">Reference proteome</keyword>
<sequence length="152" mass="16806">MGRRMATTLSWLRRDADAKCEQAWINSFRSPKVQGHNYLALQSLKGADVIPSAVKGGPWISRFGESPQLIARTVRCITNHAPIGAYYERFNIPETTACPCGASRMTRWHILAACRLYACKTIPSTLHGLAAFLKDNPGVFSYTKTRPHAGEG</sequence>
<accession>A0A409YYS1</accession>
<name>A0A409YYS1_9AGAR</name>
<proteinExistence type="predicted"/>
<dbReference type="STRING" id="181874.A0A409YYS1"/>
<reference evidence="1 2" key="1">
    <citation type="journal article" date="2018" name="Evol. Lett.">
        <title>Horizontal gene cluster transfer increased hallucinogenic mushroom diversity.</title>
        <authorList>
            <person name="Reynolds H.T."/>
            <person name="Vijayakumar V."/>
            <person name="Gluck-Thaler E."/>
            <person name="Korotkin H.B."/>
            <person name="Matheny P.B."/>
            <person name="Slot J.C."/>
        </authorList>
    </citation>
    <scope>NUCLEOTIDE SEQUENCE [LARGE SCALE GENOMIC DNA]</scope>
    <source>
        <strain evidence="1 2">2629</strain>
    </source>
</reference>
<evidence type="ECO:0008006" key="3">
    <source>
        <dbReference type="Google" id="ProtNLM"/>
    </source>
</evidence>
<dbReference type="InParanoid" id="A0A409YYS1"/>
<dbReference type="EMBL" id="NHTK01000113">
    <property type="protein sequence ID" value="PPR08170.1"/>
    <property type="molecule type" value="Genomic_DNA"/>
</dbReference>
<protein>
    <recommendedName>
        <fullName evidence="3">Reverse transcriptase zinc-binding domain-containing protein</fullName>
    </recommendedName>
</protein>
<dbReference type="OrthoDB" id="3230070at2759"/>
<comment type="caution">
    <text evidence="1">The sequence shown here is derived from an EMBL/GenBank/DDBJ whole genome shotgun (WGS) entry which is preliminary data.</text>
</comment>
<dbReference type="AlphaFoldDB" id="A0A409YYS1"/>
<evidence type="ECO:0000313" key="2">
    <source>
        <dbReference type="Proteomes" id="UP000284842"/>
    </source>
</evidence>